<comment type="subcellular location">
    <subcellularLocation>
        <location evidence="1">Endosome membrane</location>
        <topology evidence="1">Single-pass type I membrane protein</topology>
    </subcellularLocation>
</comment>
<feature type="domain" description="Lysosome-associated membrane glycoprotein 2-like luminal" evidence="10">
    <location>
        <begin position="66"/>
        <end position="195"/>
    </location>
</feature>
<name>A0ABM1MTT1_NICVS</name>
<dbReference type="PANTHER" id="PTHR11506:SF40">
    <property type="entry name" value="LYSOSOME-ASSOCIATED MEMBRANE GLYCOPROTEIN 5"/>
    <property type="match status" value="1"/>
</dbReference>
<keyword evidence="6 8" id="KW-0472">Membrane</keyword>
<evidence type="ECO:0000256" key="4">
    <source>
        <dbReference type="ARBA" id="ARBA00022753"/>
    </source>
</evidence>
<dbReference type="GeneID" id="108563737"/>
<keyword evidence="3 9" id="KW-0732">Signal</keyword>
<sequence>MAEIGQLFLFLCTVFQLCSGLTLPYMVTTKPRHTKYSSSIATPVANGSVAVPSNATIIEGKGEALYRVNDNKGSTCILLKTDALIELSYKSNIGEETEDIYIPENALVEGNCKYEDESSMRLSWKGYTLILSFSKTPGGERWYITNVELRVNTNVQKHHKIANGRTLALYHEKMVMPTPVGKSYSCDETVITLLPKEDITTLEDLKGTLYLRSLRIQPFMYKGPNFEVAFKCNAAKSFHDETAPIAVGSTLAVAALLTITGYAVFRYFKIKKVQYNTME</sequence>
<evidence type="ECO:0000256" key="8">
    <source>
        <dbReference type="SAM" id="Phobius"/>
    </source>
</evidence>
<evidence type="ECO:0000256" key="2">
    <source>
        <dbReference type="ARBA" id="ARBA00022692"/>
    </source>
</evidence>
<keyword evidence="7" id="KW-0325">Glycoprotein</keyword>
<feature type="chain" id="PRO_5046771723" evidence="9">
    <location>
        <begin position="21"/>
        <end position="279"/>
    </location>
</feature>
<gene>
    <name evidence="12" type="primary">LOC108563737</name>
</gene>
<evidence type="ECO:0000313" key="12">
    <source>
        <dbReference type="RefSeq" id="XP_017777981.1"/>
    </source>
</evidence>
<evidence type="ECO:0000256" key="9">
    <source>
        <dbReference type="SAM" id="SignalP"/>
    </source>
</evidence>
<dbReference type="InterPro" id="IPR048528">
    <property type="entry name" value="Lamp2-like_luminal"/>
</dbReference>
<keyword evidence="4" id="KW-0967">Endosome</keyword>
<keyword evidence="2 8" id="KW-0812">Transmembrane</keyword>
<feature type="signal peptide" evidence="9">
    <location>
        <begin position="1"/>
        <end position="20"/>
    </location>
</feature>
<dbReference type="RefSeq" id="XP_017777981.1">
    <property type="nucleotide sequence ID" value="XM_017922492.1"/>
</dbReference>
<evidence type="ECO:0000256" key="1">
    <source>
        <dbReference type="ARBA" id="ARBA00004530"/>
    </source>
</evidence>
<evidence type="ECO:0000256" key="6">
    <source>
        <dbReference type="ARBA" id="ARBA00023136"/>
    </source>
</evidence>
<evidence type="ECO:0000256" key="7">
    <source>
        <dbReference type="ARBA" id="ARBA00023180"/>
    </source>
</evidence>
<accession>A0ABM1MTT1</accession>
<evidence type="ECO:0000313" key="11">
    <source>
        <dbReference type="Proteomes" id="UP000695000"/>
    </source>
</evidence>
<dbReference type="Proteomes" id="UP000695000">
    <property type="component" value="Unplaced"/>
</dbReference>
<evidence type="ECO:0000256" key="3">
    <source>
        <dbReference type="ARBA" id="ARBA00022729"/>
    </source>
</evidence>
<feature type="transmembrane region" description="Helical" evidence="8">
    <location>
        <begin position="245"/>
        <end position="265"/>
    </location>
</feature>
<keyword evidence="5 8" id="KW-1133">Transmembrane helix</keyword>
<evidence type="ECO:0000256" key="5">
    <source>
        <dbReference type="ARBA" id="ARBA00022989"/>
    </source>
</evidence>
<evidence type="ECO:0000259" key="10">
    <source>
        <dbReference type="Pfam" id="PF01299"/>
    </source>
</evidence>
<dbReference type="Pfam" id="PF01299">
    <property type="entry name" value="Lamp2-like_luminal"/>
    <property type="match status" value="1"/>
</dbReference>
<keyword evidence="11" id="KW-1185">Reference proteome</keyword>
<dbReference type="PANTHER" id="PTHR11506">
    <property type="entry name" value="LYSOSOME-ASSOCIATED MEMBRANE GLYCOPROTEIN"/>
    <property type="match status" value="1"/>
</dbReference>
<protein>
    <submittedName>
        <fullName evidence="12">Uncharacterized protein LOC108563737</fullName>
    </submittedName>
</protein>
<dbReference type="InterPro" id="IPR002000">
    <property type="entry name" value="Lysosome-assoc_membr_glycop"/>
</dbReference>
<reference evidence="12" key="1">
    <citation type="submission" date="2025-08" db="UniProtKB">
        <authorList>
            <consortium name="RefSeq"/>
        </authorList>
    </citation>
    <scope>IDENTIFICATION</scope>
    <source>
        <tissue evidence="12">Whole Larva</tissue>
    </source>
</reference>
<organism evidence="11 12">
    <name type="scientific">Nicrophorus vespilloides</name>
    <name type="common">Boreal carrion beetle</name>
    <dbReference type="NCBI Taxonomy" id="110193"/>
    <lineage>
        <taxon>Eukaryota</taxon>
        <taxon>Metazoa</taxon>
        <taxon>Ecdysozoa</taxon>
        <taxon>Arthropoda</taxon>
        <taxon>Hexapoda</taxon>
        <taxon>Insecta</taxon>
        <taxon>Pterygota</taxon>
        <taxon>Neoptera</taxon>
        <taxon>Endopterygota</taxon>
        <taxon>Coleoptera</taxon>
        <taxon>Polyphaga</taxon>
        <taxon>Staphyliniformia</taxon>
        <taxon>Silphidae</taxon>
        <taxon>Nicrophorinae</taxon>
        <taxon>Nicrophorus</taxon>
    </lineage>
</organism>
<dbReference type="Gene3D" id="2.40.160.110">
    <property type="match status" value="1"/>
</dbReference>
<proteinExistence type="predicted"/>